<proteinExistence type="predicted"/>
<comment type="caution">
    <text evidence="2">The sequence shown here is derived from an EMBL/GenBank/DDBJ whole genome shotgun (WGS) entry which is preliminary data.</text>
</comment>
<sequence length="151" mass="15800">MPTPDTEALAARLRAVERALTDDGTTLEAAADDERPSHGDPDNARRDPAENAPADTPLPDDERRPADGVRTDGAGAGVERRLARLEAAVQALRAALGAEGNGSGCSIEPEADIEPPEAVTASAATRATERTRSRPTGRPDRDWPDDLSDGA</sequence>
<feature type="compositionally biased region" description="Basic and acidic residues" evidence="1">
    <location>
        <begin position="127"/>
        <end position="144"/>
    </location>
</feature>
<evidence type="ECO:0000256" key="1">
    <source>
        <dbReference type="SAM" id="MobiDB-lite"/>
    </source>
</evidence>
<feature type="region of interest" description="Disordered" evidence="1">
    <location>
        <begin position="97"/>
        <end position="151"/>
    </location>
</feature>
<organism evidence="2 3">
    <name type="scientific">Haloglomus irregulare</name>
    <dbReference type="NCBI Taxonomy" id="2234134"/>
    <lineage>
        <taxon>Archaea</taxon>
        <taxon>Methanobacteriati</taxon>
        <taxon>Methanobacteriota</taxon>
        <taxon>Stenosarchaea group</taxon>
        <taxon>Halobacteria</taxon>
        <taxon>Halobacteriales</taxon>
        <taxon>Natronomonadaceae</taxon>
        <taxon>Haloglomus</taxon>
    </lineage>
</organism>
<dbReference type="AlphaFoldDB" id="A0A554N811"/>
<dbReference type="InParanoid" id="A0A554N811"/>
<keyword evidence="3" id="KW-1185">Reference proteome</keyword>
<gene>
    <name evidence="2" type="ORF">DP107_13075</name>
</gene>
<dbReference type="EMBL" id="QMDX01000008">
    <property type="protein sequence ID" value="TSD13419.1"/>
    <property type="molecule type" value="Genomic_DNA"/>
</dbReference>
<feature type="compositionally biased region" description="Low complexity" evidence="1">
    <location>
        <begin position="116"/>
        <end position="126"/>
    </location>
</feature>
<protein>
    <submittedName>
        <fullName evidence="2">Uncharacterized protein</fullName>
    </submittedName>
</protein>
<dbReference type="Proteomes" id="UP000319894">
    <property type="component" value="Unassembled WGS sequence"/>
</dbReference>
<name>A0A554N811_9EURY</name>
<evidence type="ECO:0000313" key="3">
    <source>
        <dbReference type="Proteomes" id="UP000319894"/>
    </source>
</evidence>
<accession>A0A554N811</accession>
<dbReference type="RefSeq" id="WP_144262606.1">
    <property type="nucleotide sequence ID" value="NZ_QMDX01000008.1"/>
</dbReference>
<feature type="region of interest" description="Disordered" evidence="1">
    <location>
        <begin position="16"/>
        <end position="77"/>
    </location>
</feature>
<feature type="compositionally biased region" description="Basic and acidic residues" evidence="1">
    <location>
        <begin position="60"/>
        <end position="70"/>
    </location>
</feature>
<feature type="compositionally biased region" description="Basic and acidic residues" evidence="1">
    <location>
        <begin position="32"/>
        <end position="49"/>
    </location>
</feature>
<evidence type="ECO:0000313" key="2">
    <source>
        <dbReference type="EMBL" id="TSD13419.1"/>
    </source>
</evidence>
<reference evidence="2 3" key="1">
    <citation type="submission" date="2018-06" db="EMBL/GenBank/DDBJ databases">
        <title>Natronomonas sp. F16-60 a new haloarchaeon isolated from a solar saltern of Isla Cristina, Huelva, Spain.</title>
        <authorList>
            <person name="Duran-Viseras A."/>
            <person name="Sanchez-Porro C."/>
            <person name="Ventosa A."/>
        </authorList>
    </citation>
    <scope>NUCLEOTIDE SEQUENCE [LARGE SCALE GENOMIC DNA]</scope>
    <source>
        <strain evidence="2 3">F16-60</strain>
    </source>
</reference>